<proteinExistence type="predicted"/>
<accession>A0ABR9XNP7</accession>
<organism evidence="1 2">
    <name type="scientific">Mucilaginibacter boryungensis</name>
    <dbReference type="NCBI Taxonomy" id="768480"/>
    <lineage>
        <taxon>Bacteria</taxon>
        <taxon>Pseudomonadati</taxon>
        <taxon>Bacteroidota</taxon>
        <taxon>Sphingobacteriia</taxon>
        <taxon>Sphingobacteriales</taxon>
        <taxon>Sphingobacteriaceae</taxon>
        <taxon>Mucilaginibacter</taxon>
    </lineage>
</organism>
<sequence length="135" mass="15491">MRKLIIVILTGLCLCACQNRPHNTPKEKMLCGQWMTTGEKYNYERYHFKPDGTFTDTEAGSDSPLREAQTWEVEDGQLALTYKNHVVIPFNYTTHYRIISLNDSVLVIAGSSHRRHTRGNMVLKKMKLGGKFIQS</sequence>
<protein>
    <recommendedName>
        <fullName evidence="3">Lipocalin-like protein</fullName>
    </recommendedName>
</protein>
<evidence type="ECO:0000313" key="1">
    <source>
        <dbReference type="EMBL" id="MBE9668623.1"/>
    </source>
</evidence>
<name>A0ABR9XNP7_9SPHI</name>
<dbReference type="RefSeq" id="WP_194108015.1">
    <property type="nucleotide sequence ID" value="NZ_JADFFM010000002.1"/>
</dbReference>
<comment type="caution">
    <text evidence="1">The sequence shown here is derived from an EMBL/GenBank/DDBJ whole genome shotgun (WGS) entry which is preliminary data.</text>
</comment>
<gene>
    <name evidence="1" type="ORF">IRJ18_19795</name>
</gene>
<reference evidence="1 2" key="1">
    <citation type="submission" date="2020-10" db="EMBL/GenBank/DDBJ databases">
        <title>Mucilaginibacter mali sp. nov., isolated from rhizosphere soil of apple orchard.</title>
        <authorList>
            <person name="Lee J.-S."/>
            <person name="Kim H.S."/>
            <person name="Kim J.-S."/>
        </authorList>
    </citation>
    <scope>NUCLEOTIDE SEQUENCE [LARGE SCALE GENOMIC DNA]</scope>
    <source>
        <strain evidence="1 2">KCTC 23157</strain>
    </source>
</reference>
<dbReference type="EMBL" id="JADFFM010000002">
    <property type="protein sequence ID" value="MBE9668623.1"/>
    <property type="molecule type" value="Genomic_DNA"/>
</dbReference>
<keyword evidence="2" id="KW-1185">Reference proteome</keyword>
<dbReference type="Proteomes" id="UP000632774">
    <property type="component" value="Unassembled WGS sequence"/>
</dbReference>
<evidence type="ECO:0008006" key="3">
    <source>
        <dbReference type="Google" id="ProtNLM"/>
    </source>
</evidence>
<evidence type="ECO:0000313" key="2">
    <source>
        <dbReference type="Proteomes" id="UP000632774"/>
    </source>
</evidence>